<keyword evidence="3" id="KW-1185">Reference proteome</keyword>
<reference evidence="2" key="2">
    <citation type="submission" date="2018-02" db="UniProtKB">
        <authorList>
            <consortium name="EnsemblPlants"/>
        </authorList>
    </citation>
    <scope>IDENTIFICATION</scope>
    <source>
        <strain evidence="2">Williams 82</strain>
    </source>
</reference>
<name>A0A0R0GTW7_SOYBN</name>
<proteinExistence type="predicted"/>
<dbReference type="Proteomes" id="UP000008827">
    <property type="component" value="Chromosome 13"/>
</dbReference>
<reference evidence="1" key="3">
    <citation type="submission" date="2018-07" db="EMBL/GenBank/DDBJ databases">
        <title>WGS assembly of Glycine max.</title>
        <authorList>
            <person name="Schmutz J."/>
            <person name="Cannon S."/>
            <person name="Schlueter J."/>
            <person name="Ma J."/>
            <person name="Mitros T."/>
            <person name="Nelson W."/>
            <person name="Hyten D."/>
            <person name="Song Q."/>
            <person name="Thelen J."/>
            <person name="Cheng J."/>
            <person name="Xu D."/>
            <person name="Hellsten U."/>
            <person name="May G."/>
            <person name="Yu Y."/>
            <person name="Sakurai T."/>
            <person name="Umezawa T."/>
            <person name="Bhattacharyya M."/>
            <person name="Sandhu D."/>
            <person name="Valliyodan B."/>
            <person name="Lindquist E."/>
            <person name="Peto M."/>
            <person name="Grant D."/>
            <person name="Shu S."/>
            <person name="Goodstein D."/>
            <person name="Barry K."/>
            <person name="Futrell-Griggs M."/>
            <person name="Abernathy B."/>
            <person name="Du J."/>
            <person name="Tian Z."/>
            <person name="Zhu L."/>
            <person name="Gill N."/>
            <person name="Joshi T."/>
            <person name="Libault M."/>
            <person name="Sethuraman A."/>
            <person name="Zhang X."/>
            <person name="Shinozaki K."/>
            <person name="Nguyen H."/>
            <person name="Wing R."/>
            <person name="Cregan P."/>
            <person name="Specht J."/>
            <person name="Grimwood J."/>
            <person name="Rokhsar D."/>
            <person name="Stacey G."/>
            <person name="Shoemaker R."/>
            <person name="Jackson S."/>
        </authorList>
    </citation>
    <scope>NUCLEOTIDE SEQUENCE</scope>
    <source>
        <tissue evidence="1">Callus</tissue>
    </source>
</reference>
<evidence type="ECO:0000313" key="3">
    <source>
        <dbReference type="Proteomes" id="UP000008827"/>
    </source>
</evidence>
<accession>A0A0R0GTW7</accession>
<dbReference type="EMBL" id="CM000846">
    <property type="protein sequence ID" value="KRH18824.1"/>
    <property type="molecule type" value="Genomic_DNA"/>
</dbReference>
<dbReference type="InParanoid" id="A0A0R0GTW7"/>
<evidence type="ECO:0008006" key="4">
    <source>
        <dbReference type="Google" id="ProtNLM"/>
    </source>
</evidence>
<dbReference type="AlphaFoldDB" id="A0A0R0GTW7"/>
<evidence type="ECO:0000313" key="2">
    <source>
        <dbReference type="EnsemblPlants" id="KRH18824"/>
    </source>
</evidence>
<dbReference type="Gramene" id="KRH18824">
    <property type="protein sequence ID" value="KRH18824"/>
    <property type="gene ID" value="GLYMA_13G084400"/>
</dbReference>
<reference evidence="1 2" key="1">
    <citation type="journal article" date="2010" name="Nature">
        <title>Genome sequence of the palaeopolyploid soybean.</title>
        <authorList>
            <person name="Schmutz J."/>
            <person name="Cannon S.B."/>
            <person name="Schlueter J."/>
            <person name="Ma J."/>
            <person name="Mitros T."/>
            <person name="Nelson W."/>
            <person name="Hyten D.L."/>
            <person name="Song Q."/>
            <person name="Thelen J.J."/>
            <person name="Cheng J."/>
            <person name="Xu D."/>
            <person name="Hellsten U."/>
            <person name="May G.D."/>
            <person name="Yu Y."/>
            <person name="Sakurai T."/>
            <person name="Umezawa T."/>
            <person name="Bhattacharyya M.K."/>
            <person name="Sandhu D."/>
            <person name="Valliyodan B."/>
            <person name="Lindquist E."/>
            <person name="Peto M."/>
            <person name="Grant D."/>
            <person name="Shu S."/>
            <person name="Goodstein D."/>
            <person name="Barry K."/>
            <person name="Futrell-Griggs M."/>
            <person name="Abernathy B."/>
            <person name="Du J."/>
            <person name="Tian Z."/>
            <person name="Zhu L."/>
            <person name="Gill N."/>
            <person name="Joshi T."/>
            <person name="Libault M."/>
            <person name="Sethuraman A."/>
            <person name="Zhang X.-C."/>
            <person name="Shinozaki K."/>
            <person name="Nguyen H.T."/>
            <person name="Wing R.A."/>
            <person name="Cregan P."/>
            <person name="Specht J."/>
            <person name="Grimwood J."/>
            <person name="Rokhsar D."/>
            <person name="Stacey G."/>
            <person name="Shoemaker R.C."/>
            <person name="Jackson S.A."/>
        </authorList>
    </citation>
    <scope>NUCLEOTIDE SEQUENCE</scope>
    <source>
        <strain evidence="2">cv. Williams 82</strain>
        <tissue evidence="1">Callus</tissue>
    </source>
</reference>
<organism evidence="1">
    <name type="scientific">Glycine max</name>
    <name type="common">Soybean</name>
    <name type="synonym">Glycine hispida</name>
    <dbReference type="NCBI Taxonomy" id="3847"/>
    <lineage>
        <taxon>Eukaryota</taxon>
        <taxon>Viridiplantae</taxon>
        <taxon>Streptophyta</taxon>
        <taxon>Embryophyta</taxon>
        <taxon>Tracheophyta</taxon>
        <taxon>Spermatophyta</taxon>
        <taxon>Magnoliopsida</taxon>
        <taxon>eudicotyledons</taxon>
        <taxon>Gunneridae</taxon>
        <taxon>Pentapetalae</taxon>
        <taxon>rosids</taxon>
        <taxon>fabids</taxon>
        <taxon>Fabales</taxon>
        <taxon>Fabaceae</taxon>
        <taxon>Papilionoideae</taxon>
        <taxon>50 kb inversion clade</taxon>
        <taxon>NPAAA clade</taxon>
        <taxon>indigoferoid/millettioid clade</taxon>
        <taxon>Phaseoleae</taxon>
        <taxon>Glycine</taxon>
        <taxon>Glycine subgen. Soja</taxon>
    </lineage>
</organism>
<protein>
    <recommendedName>
        <fullName evidence="4">RNase H type-1 domain-containing protein</fullName>
    </recommendedName>
</protein>
<dbReference type="EnsemblPlants" id="KRH18824">
    <property type="protein sequence ID" value="KRH18824"/>
    <property type="gene ID" value="GLYMA_13G084400"/>
</dbReference>
<gene>
    <name evidence="1" type="ORF">GLYMA_13G084400</name>
</gene>
<evidence type="ECO:0000313" key="1">
    <source>
        <dbReference type="EMBL" id="KRH18824.1"/>
    </source>
</evidence>
<sequence length="196" mass="21904">MIAKFFWGGEPDMRKLHWLKWELLIESKLNGGLGFILITHPRTANVAEACALRTSSHQINDVQIGAITHVIWHIWFACNKHLFDNHFVGLQAVCVSITTDVKLSGDSSTGSKFSTTDDLATLQAFSVTCHARKNHKIIQVNRYPPLYGWVTCNTDNSAKGCPGRAGCGGFYRDRRAKFLGCLAFHLGTNWPMLWVA</sequence>